<dbReference type="RefSeq" id="WP_020949772.1">
    <property type="nucleotide sequence ID" value="NC_022041.1"/>
</dbReference>
<gene>
    <name evidence="3" type="ORF">JCM7686_1025</name>
</gene>
<accession>S5XLP0</accession>
<reference evidence="3 4" key="1">
    <citation type="journal article" date="2014" name="BMC Genomics">
        <title>Architecture and functions of a multipartite genome of the methylotrophic bacterium Paracoccus aminophilus JCM 7686, containing primary and secondary chromids.</title>
        <authorList>
            <person name="Dziewit L."/>
            <person name="Czarnecki J."/>
            <person name="Wibberg D."/>
            <person name="Radlinska M."/>
            <person name="Mrozek P."/>
            <person name="Szymczak M."/>
            <person name="Schluter A."/>
            <person name="Puhler A."/>
            <person name="Bartosik D."/>
        </authorList>
    </citation>
    <scope>NUCLEOTIDE SEQUENCE [LARGE SCALE GENOMIC DNA]</scope>
    <source>
        <strain evidence="3">JCM 7686</strain>
    </source>
</reference>
<feature type="domain" description="DUF2059" evidence="2">
    <location>
        <begin position="92"/>
        <end position="154"/>
    </location>
</feature>
<keyword evidence="4" id="KW-1185">Reference proteome</keyword>
<dbReference type="InterPro" id="IPR018637">
    <property type="entry name" value="DUF2059"/>
</dbReference>
<evidence type="ECO:0000256" key="1">
    <source>
        <dbReference type="SAM" id="SignalP"/>
    </source>
</evidence>
<dbReference type="eggNOG" id="ENOG5033F44">
    <property type="taxonomic scope" value="Bacteria"/>
</dbReference>
<organism evidence="3 4">
    <name type="scientific">Paracoccus aminophilus JCM 7686</name>
    <dbReference type="NCBI Taxonomy" id="1367847"/>
    <lineage>
        <taxon>Bacteria</taxon>
        <taxon>Pseudomonadati</taxon>
        <taxon>Pseudomonadota</taxon>
        <taxon>Alphaproteobacteria</taxon>
        <taxon>Rhodobacterales</taxon>
        <taxon>Paracoccaceae</taxon>
        <taxon>Paracoccus</taxon>
    </lineage>
</organism>
<name>S5XLP0_PARAH</name>
<dbReference type="STRING" id="1367847.JCM7686_1025"/>
<dbReference type="HOGENOM" id="CLU_075051_0_0_5"/>
<keyword evidence="1" id="KW-0732">Signal</keyword>
<protein>
    <recommendedName>
        <fullName evidence="2">DUF2059 domain-containing protein</fullName>
    </recommendedName>
</protein>
<dbReference type="Pfam" id="PF09832">
    <property type="entry name" value="DUF2059"/>
    <property type="match status" value="1"/>
</dbReference>
<evidence type="ECO:0000313" key="3">
    <source>
        <dbReference type="EMBL" id="AGT08134.1"/>
    </source>
</evidence>
<dbReference type="Proteomes" id="UP000015480">
    <property type="component" value="Chromosome"/>
</dbReference>
<dbReference type="PATRIC" id="fig|1367847.3.peg.987"/>
<dbReference type="KEGG" id="pami:JCM7686_1025"/>
<feature type="signal peptide" evidence="1">
    <location>
        <begin position="1"/>
        <end position="27"/>
    </location>
</feature>
<evidence type="ECO:0000259" key="2">
    <source>
        <dbReference type="Pfam" id="PF09832"/>
    </source>
</evidence>
<dbReference type="OrthoDB" id="7841298at2"/>
<evidence type="ECO:0000313" key="4">
    <source>
        <dbReference type="Proteomes" id="UP000015480"/>
    </source>
</evidence>
<feature type="chain" id="PRO_5004534403" description="DUF2059 domain-containing protein" evidence="1">
    <location>
        <begin position="28"/>
        <end position="290"/>
    </location>
</feature>
<sequence>MFRLIRTAPLVALLVAFSVPVSSPAQEAGAHVVSPADQTLAHEIYRVLHLDEVVGVMAEEAIAGAAPEDSNQMSAEEQRAWLETLRRVNAPDKMRRLMQERLAETVGQADPALIRRALLFYSTPFGKRVIGLEISARSAMLAPGAEEAAREAARQATLADTPRAAKIQTIISSGGLVDRNVVSSLNSVIATHRGFTDGAGEGREDDAATADAWAQEGEIRADVADWLTGLLFLAYGPLDDAELAQIASFVGSPEGRELMDVLDKAYDGMFEQMSYEAGFLAAGQIAGAEL</sequence>
<proteinExistence type="predicted"/>
<dbReference type="AlphaFoldDB" id="S5XLP0"/>
<dbReference type="EMBL" id="CP006650">
    <property type="protein sequence ID" value="AGT08134.1"/>
    <property type="molecule type" value="Genomic_DNA"/>
</dbReference>